<feature type="region of interest" description="Disordered" evidence="1">
    <location>
        <begin position="76"/>
        <end position="164"/>
    </location>
</feature>
<dbReference type="PANTHER" id="PTHR38687:SF1">
    <property type="entry name" value="CELL DIVISION PROTEIN DEDD"/>
    <property type="match status" value="1"/>
</dbReference>
<proteinExistence type="predicted"/>
<dbReference type="InterPro" id="IPR007730">
    <property type="entry name" value="SPOR-like_dom"/>
</dbReference>
<dbReference type="Pfam" id="PF05036">
    <property type="entry name" value="SPOR"/>
    <property type="match status" value="1"/>
</dbReference>
<evidence type="ECO:0000259" key="2">
    <source>
        <dbReference type="PROSITE" id="PS51724"/>
    </source>
</evidence>
<dbReference type="RefSeq" id="WP_217963178.1">
    <property type="nucleotide sequence ID" value="NZ_JAHTBN010000002.1"/>
</dbReference>
<protein>
    <submittedName>
        <fullName evidence="3">SPOR domain-containing protein</fullName>
    </submittedName>
</protein>
<evidence type="ECO:0000256" key="1">
    <source>
        <dbReference type="SAM" id="MobiDB-lite"/>
    </source>
</evidence>
<name>A0ABV8P0A2_9BURK</name>
<evidence type="ECO:0000313" key="3">
    <source>
        <dbReference type="EMBL" id="MFC4201468.1"/>
    </source>
</evidence>
<gene>
    <name evidence="3" type="ORF">ACFOY1_10935</name>
</gene>
<dbReference type="InterPro" id="IPR052521">
    <property type="entry name" value="Cell_div_SPOR-domain"/>
</dbReference>
<evidence type="ECO:0000313" key="4">
    <source>
        <dbReference type="Proteomes" id="UP001595848"/>
    </source>
</evidence>
<sequence length="242" mass="24321">MAKSNRKSSGSRSGGNTLFAMLAGLIIGLAVAAGVAVFVMRAPMPFVDHATRAPAQTALLPNVKDAPDPNLGLYGADGGAGTAPGATGPVNTAPKPLPGNAPHGAPAPSGNDNISKLIATLTDTSKPAPAQGAAPAAHPRPAAPDHPAAAQPKSAAAPKAAPAPGTQTTYYLQAGSFHSSSEAEAVKARILMLGLPVAVQKAQVNGSTVNRVRVGPFKGIDEMNRSRSRLGEEQIASTVVRQ</sequence>
<comment type="caution">
    <text evidence="3">The sequence shown here is derived from an EMBL/GenBank/DDBJ whole genome shotgun (WGS) entry which is preliminary data.</text>
</comment>
<feature type="compositionally biased region" description="Low complexity" evidence="1">
    <location>
        <begin position="127"/>
        <end position="164"/>
    </location>
</feature>
<dbReference type="PROSITE" id="PS51724">
    <property type="entry name" value="SPOR"/>
    <property type="match status" value="1"/>
</dbReference>
<feature type="domain" description="SPOR" evidence="2">
    <location>
        <begin position="164"/>
        <end position="242"/>
    </location>
</feature>
<dbReference type="Proteomes" id="UP001595848">
    <property type="component" value="Unassembled WGS sequence"/>
</dbReference>
<feature type="compositionally biased region" description="Low complexity" evidence="1">
    <location>
        <begin position="83"/>
        <end position="94"/>
    </location>
</feature>
<keyword evidence="4" id="KW-1185">Reference proteome</keyword>
<accession>A0ABV8P0A2</accession>
<organism evidence="3 4">
    <name type="scientific">Candidimonas humi</name>
    <dbReference type="NCBI Taxonomy" id="683355"/>
    <lineage>
        <taxon>Bacteria</taxon>
        <taxon>Pseudomonadati</taxon>
        <taxon>Pseudomonadota</taxon>
        <taxon>Betaproteobacteria</taxon>
        <taxon>Burkholderiales</taxon>
        <taxon>Alcaligenaceae</taxon>
        <taxon>Candidimonas</taxon>
    </lineage>
</organism>
<reference evidence="4" key="1">
    <citation type="journal article" date="2019" name="Int. J. Syst. Evol. Microbiol.">
        <title>The Global Catalogue of Microorganisms (GCM) 10K type strain sequencing project: providing services to taxonomists for standard genome sequencing and annotation.</title>
        <authorList>
            <consortium name="The Broad Institute Genomics Platform"/>
            <consortium name="The Broad Institute Genome Sequencing Center for Infectious Disease"/>
            <person name="Wu L."/>
            <person name="Ma J."/>
        </authorList>
    </citation>
    <scope>NUCLEOTIDE SEQUENCE [LARGE SCALE GENOMIC DNA]</scope>
    <source>
        <strain evidence="4">LMG 24813</strain>
    </source>
</reference>
<dbReference type="EMBL" id="JBHSBV010000003">
    <property type="protein sequence ID" value="MFC4201468.1"/>
    <property type="molecule type" value="Genomic_DNA"/>
</dbReference>
<dbReference type="PANTHER" id="PTHR38687">
    <property type="entry name" value="CELL DIVISION PROTEIN DEDD-RELATED"/>
    <property type="match status" value="1"/>
</dbReference>